<evidence type="ECO:0000256" key="10">
    <source>
        <dbReference type="PIRSR" id="PIRSR000485-2"/>
    </source>
</evidence>
<dbReference type="Proteomes" id="UP000292423">
    <property type="component" value="Unassembled WGS sequence"/>
</dbReference>
<dbReference type="SUPFAM" id="SSF56235">
    <property type="entry name" value="N-terminal nucleophile aminohydrolases (Ntn hydrolases)"/>
    <property type="match status" value="1"/>
</dbReference>
<comment type="function">
    <text evidence="7">Catalyzes the formation of phosphoribosylamine from phosphoribosylpyrophosphate (PRPP) and glutamine.</text>
</comment>
<comment type="catalytic activity">
    <reaction evidence="7 8">
        <text>5-phospho-beta-D-ribosylamine + L-glutamate + diphosphate = 5-phospho-alpha-D-ribose 1-diphosphate + L-glutamine + H2O</text>
        <dbReference type="Rhea" id="RHEA:14905"/>
        <dbReference type="ChEBI" id="CHEBI:15377"/>
        <dbReference type="ChEBI" id="CHEBI:29985"/>
        <dbReference type="ChEBI" id="CHEBI:33019"/>
        <dbReference type="ChEBI" id="CHEBI:58017"/>
        <dbReference type="ChEBI" id="CHEBI:58359"/>
        <dbReference type="ChEBI" id="CHEBI:58681"/>
        <dbReference type="EC" id="2.4.2.14"/>
    </reaction>
</comment>
<feature type="region of interest" description="Disordered" evidence="11">
    <location>
        <begin position="483"/>
        <end position="503"/>
    </location>
</feature>
<keyword evidence="7 10" id="KW-0460">Magnesium</keyword>
<gene>
    <name evidence="7" type="primary">purF</name>
    <name evidence="13" type="ORF">EV700_0085</name>
</gene>
<accession>A0A4Q7ZDR1</accession>
<evidence type="ECO:0000256" key="8">
    <source>
        <dbReference type="PIRNR" id="PIRNR000485"/>
    </source>
</evidence>
<comment type="caution">
    <text evidence="13">The sequence shown here is derived from an EMBL/GenBank/DDBJ whole genome shotgun (WGS) entry which is preliminary data.</text>
</comment>
<dbReference type="EMBL" id="SHKX01000002">
    <property type="protein sequence ID" value="RZU48185.1"/>
    <property type="molecule type" value="Genomic_DNA"/>
</dbReference>
<dbReference type="Gene3D" id="3.40.50.2020">
    <property type="match status" value="1"/>
</dbReference>
<keyword evidence="5 7" id="KW-0658">Purine biosynthesis</keyword>
<evidence type="ECO:0000256" key="3">
    <source>
        <dbReference type="ARBA" id="ARBA00022676"/>
    </source>
</evidence>
<evidence type="ECO:0000256" key="9">
    <source>
        <dbReference type="PIRSR" id="PIRSR000485-1"/>
    </source>
</evidence>
<dbReference type="Gene3D" id="3.60.20.10">
    <property type="entry name" value="Glutamine Phosphoribosylpyrophosphate, subunit 1, domain 1"/>
    <property type="match status" value="1"/>
</dbReference>
<dbReference type="NCBIfam" id="TIGR01134">
    <property type="entry name" value="purF"/>
    <property type="match status" value="1"/>
</dbReference>
<evidence type="ECO:0000256" key="1">
    <source>
        <dbReference type="ARBA" id="ARBA00005209"/>
    </source>
</evidence>
<organism evidence="13 14">
    <name type="scientific">Fluviicoccus keumensis</name>
    <dbReference type="NCBI Taxonomy" id="1435465"/>
    <lineage>
        <taxon>Bacteria</taxon>
        <taxon>Pseudomonadati</taxon>
        <taxon>Pseudomonadota</taxon>
        <taxon>Gammaproteobacteria</taxon>
        <taxon>Moraxellales</taxon>
        <taxon>Moraxellaceae</taxon>
        <taxon>Fluviicoccus</taxon>
    </lineage>
</organism>
<evidence type="ECO:0000313" key="14">
    <source>
        <dbReference type="Proteomes" id="UP000292423"/>
    </source>
</evidence>
<keyword evidence="4 7" id="KW-0808">Transferase</keyword>
<dbReference type="GO" id="GO:0009113">
    <property type="term" value="P:purine nucleobase biosynthetic process"/>
    <property type="evidence" value="ECO:0007669"/>
    <property type="project" value="UniProtKB-UniRule"/>
</dbReference>
<dbReference type="InterPro" id="IPR017932">
    <property type="entry name" value="GATase_2_dom"/>
</dbReference>
<dbReference type="GO" id="GO:0000287">
    <property type="term" value="F:magnesium ion binding"/>
    <property type="evidence" value="ECO:0007669"/>
    <property type="project" value="UniProtKB-UniRule"/>
</dbReference>
<keyword evidence="6 7" id="KW-0315">Glutamine amidotransferase</keyword>
<evidence type="ECO:0000256" key="4">
    <source>
        <dbReference type="ARBA" id="ARBA00022679"/>
    </source>
</evidence>
<evidence type="ECO:0000256" key="11">
    <source>
        <dbReference type="SAM" id="MobiDB-lite"/>
    </source>
</evidence>
<evidence type="ECO:0000313" key="13">
    <source>
        <dbReference type="EMBL" id="RZU48185.1"/>
    </source>
</evidence>
<dbReference type="SUPFAM" id="SSF53271">
    <property type="entry name" value="PRTase-like"/>
    <property type="match status" value="1"/>
</dbReference>
<dbReference type="InterPro" id="IPR005854">
    <property type="entry name" value="PurF"/>
</dbReference>
<evidence type="ECO:0000256" key="5">
    <source>
        <dbReference type="ARBA" id="ARBA00022755"/>
    </source>
</evidence>
<name>A0A4Q7ZDR1_9GAMM</name>
<evidence type="ECO:0000256" key="7">
    <source>
        <dbReference type="HAMAP-Rule" id="MF_01931"/>
    </source>
</evidence>
<dbReference type="InterPro" id="IPR029055">
    <property type="entry name" value="Ntn_hydrolases_N"/>
</dbReference>
<dbReference type="PIRSF" id="PIRSF000485">
    <property type="entry name" value="Amd_phspho_trans"/>
    <property type="match status" value="1"/>
</dbReference>
<dbReference type="HAMAP" id="MF_01931">
    <property type="entry name" value="PurF"/>
    <property type="match status" value="1"/>
</dbReference>
<evidence type="ECO:0000256" key="6">
    <source>
        <dbReference type="ARBA" id="ARBA00022962"/>
    </source>
</evidence>
<dbReference type="PANTHER" id="PTHR11907">
    <property type="entry name" value="AMIDOPHOSPHORIBOSYLTRANSFERASE"/>
    <property type="match status" value="1"/>
</dbReference>
<feature type="active site" description="Nucleophile" evidence="7 9">
    <location>
        <position position="2"/>
    </location>
</feature>
<dbReference type="GO" id="GO:0006189">
    <property type="term" value="P:'de novo' IMP biosynthetic process"/>
    <property type="evidence" value="ECO:0007669"/>
    <property type="project" value="UniProtKB-UniRule"/>
</dbReference>
<keyword evidence="7 10" id="KW-0479">Metal-binding</keyword>
<reference evidence="13 14" key="1">
    <citation type="submission" date="2019-02" db="EMBL/GenBank/DDBJ databases">
        <title>Genomic Encyclopedia of Type Strains, Phase IV (KMG-IV): sequencing the most valuable type-strain genomes for metagenomic binning, comparative biology and taxonomic classification.</title>
        <authorList>
            <person name="Goeker M."/>
        </authorList>
    </citation>
    <scope>NUCLEOTIDE SEQUENCE [LARGE SCALE GENOMIC DNA]</scope>
    <source>
        <strain evidence="13 14">DSM 105135</strain>
    </source>
</reference>
<comment type="pathway">
    <text evidence="1 7 8">Purine metabolism; IMP biosynthesis via de novo pathway; N(1)-(5-phospho-D-ribosyl)glycinamide from 5-phospho-alpha-D-ribose 1-diphosphate: step 1/2.</text>
</comment>
<dbReference type="CDD" id="cd00715">
    <property type="entry name" value="GPATase_N"/>
    <property type="match status" value="1"/>
</dbReference>
<evidence type="ECO:0000259" key="12">
    <source>
        <dbReference type="PROSITE" id="PS51278"/>
    </source>
</evidence>
<keyword evidence="14" id="KW-1185">Reference proteome</keyword>
<dbReference type="InterPro" id="IPR035584">
    <property type="entry name" value="PurF_N"/>
</dbReference>
<dbReference type="OrthoDB" id="9801213at2"/>
<dbReference type="EC" id="2.4.2.14" evidence="7"/>
<comment type="caution">
    <text evidence="7">Lacks conserved residue(s) required for the propagation of feature annotation.</text>
</comment>
<keyword evidence="3 7" id="KW-0328">Glycosyltransferase</keyword>
<protein>
    <recommendedName>
        <fullName evidence="7">Amidophosphoribosyltransferase</fullName>
        <shortName evidence="7">ATase</shortName>
        <ecNumber evidence="7">2.4.2.14</ecNumber>
    </recommendedName>
    <alternativeName>
        <fullName evidence="7">Glutamine phosphoribosylpyrophosphate amidotransferase</fullName>
        <shortName evidence="7">GPATase</shortName>
    </alternativeName>
</protein>
<dbReference type="GO" id="GO:0004044">
    <property type="term" value="F:amidophosphoribosyltransferase activity"/>
    <property type="evidence" value="ECO:0007669"/>
    <property type="project" value="UniProtKB-UniRule"/>
</dbReference>
<dbReference type="AlphaFoldDB" id="A0A4Q7ZDR1"/>
<dbReference type="InterPro" id="IPR029057">
    <property type="entry name" value="PRTase-like"/>
</dbReference>
<dbReference type="CDD" id="cd06223">
    <property type="entry name" value="PRTases_typeI"/>
    <property type="match status" value="1"/>
</dbReference>
<sequence length="514" mass="56799">MCGIVGIAGKSAVNQSLYDALTVLQHRGQDAAGIVTCQGDRLFLRKDNGMVRDVFHTRHMTRLAGNYGIGHVRYPTAGSSSSAEAQPFYVNSPYGITLAHNGNLTNANDIAEDLFRTDLRHINTDSDSEVLLNVFAHELQAQGKLRPNEDDIFQAVQGVHRRCKGAYGVVAMITGYGLVGFRDPHGIRPVAFGERDTPDGKEYIIASESVAITALGFHTVRDLAPGEAIFINDNGQMFTRQCADNPQYAPCIFEYVYFARPDSTIDNISVYKARMRMGEKLANKIRRVMGENHDIDVVMPIPDTSRTAAIELANKLNVKYREGFMKNRYIGRTFIMPGQSQRKKSVRQKLNPIELEFKGKNVLLVDDSIVRGTTCREIIQMARDAGALKVYFASAAPPVKYPNVYGIDMPAKTELIAHGRTEQEVCDLIGADGLIYQDLDDLIASAREGNPEITEFDCSVFNGEYVTGDIDEDYLDRLAASRNDSAQRKKNNPGQGGAPTIVDLPNDLQVELPI</sequence>
<dbReference type="UniPathway" id="UPA00074">
    <property type="reaction ID" value="UER00124"/>
</dbReference>
<dbReference type="Pfam" id="PF13522">
    <property type="entry name" value="GATase_6"/>
    <property type="match status" value="1"/>
</dbReference>
<dbReference type="PROSITE" id="PS51278">
    <property type="entry name" value="GATASE_TYPE_2"/>
    <property type="match status" value="1"/>
</dbReference>
<feature type="domain" description="Glutamine amidotransferase type-2" evidence="12">
    <location>
        <begin position="2"/>
        <end position="234"/>
    </location>
</feature>
<comment type="similarity">
    <text evidence="2 7 8">In the C-terminal section; belongs to the purine/pyrimidine phosphoribosyltransferase family.</text>
</comment>
<dbReference type="InterPro" id="IPR000836">
    <property type="entry name" value="PRTase_dom"/>
</dbReference>
<proteinExistence type="inferred from homology"/>
<feature type="binding site" evidence="7 10">
    <location>
        <position position="366"/>
    </location>
    <ligand>
        <name>Mg(2+)</name>
        <dbReference type="ChEBI" id="CHEBI:18420"/>
    </ligand>
</feature>
<evidence type="ECO:0000256" key="2">
    <source>
        <dbReference type="ARBA" id="ARBA00010138"/>
    </source>
</evidence>
<feature type="binding site" evidence="7 10">
    <location>
        <position position="367"/>
    </location>
    <ligand>
        <name>Mg(2+)</name>
        <dbReference type="ChEBI" id="CHEBI:18420"/>
    </ligand>
</feature>
<comment type="cofactor">
    <cofactor evidence="7 10">
        <name>Mg(2+)</name>
        <dbReference type="ChEBI" id="CHEBI:18420"/>
    </cofactor>
    <text evidence="7 10">Binds 1 Mg(2+) ion per subunit.</text>
</comment>
<dbReference type="Pfam" id="PF00156">
    <property type="entry name" value="Pribosyltran"/>
    <property type="match status" value="1"/>
</dbReference>
<dbReference type="RefSeq" id="WP_130410391.1">
    <property type="nucleotide sequence ID" value="NZ_SHKX01000002.1"/>
</dbReference>
<feature type="binding site" evidence="7 10">
    <location>
        <position position="304"/>
    </location>
    <ligand>
        <name>Mg(2+)</name>
        <dbReference type="ChEBI" id="CHEBI:18420"/>
    </ligand>
</feature>